<reference evidence="5" key="1">
    <citation type="journal article" date="2020" name="Appl. Environ. Microbiol.">
        <title>Medium-Chain Fatty Acid Synthesis by 'Candidatus Weimeria bifida' gen. nov., sp. nov., and 'Candidatus Pseudoramibacter fermentans' sp. nov.</title>
        <authorList>
            <person name="Scarborough M.J."/>
            <person name="Myers K.S."/>
            <person name="Donohue T.J."/>
            <person name="Noguera D.R."/>
        </authorList>
    </citation>
    <scope>NUCLEOTIDE SEQUENCE</scope>
    <source>
        <strain evidence="5">LCO1.1</strain>
    </source>
</reference>
<evidence type="ECO:0000256" key="2">
    <source>
        <dbReference type="PROSITE-ProRule" id="PRU00591"/>
    </source>
</evidence>
<accession>A0A6N7IYQ8</accession>
<evidence type="ECO:0000256" key="3">
    <source>
        <dbReference type="SAM" id="MobiDB-lite"/>
    </source>
</evidence>
<dbReference type="InterPro" id="IPR002931">
    <property type="entry name" value="Transglutaminase-like"/>
</dbReference>
<dbReference type="InterPro" id="IPR018337">
    <property type="entry name" value="Cell_wall/Cho-bd_repeat"/>
</dbReference>
<sequence length="585" mass="65264">MCYNHLELISVRILWRKGKVKMNMNYFRDEEKRKSLVGKISAALLAALLSFTFVIPPALPAAAAQSRKTGAVMRMVTRKGRKYLISKSGTSLRGWQTYGGHLYYFSKKNGSMQHDKTIDKIMLADNGRAVMTLDASVKYKAINMLDKSSSRTASKSDRLLAAYNYLSSKNNFGYDLVYPNLNDKSWIKKYANQMLSTRKGNCYGFACTFAALADALGYKPEVITTRVRGRRDHQSDGFTRHAIVRINGLYYDPELKWAGTKINLFATSYYPLTHKEMQTWSFSSSNGQISGDSWITHRNVTSKNVLVHSGGKYYYFDKNKKKLKGLYYISGKLYNFNKSGFMTNKAYKALQKATKSGTPWSALQKIIGNPKQKKNRGSSCYGKVSGKDWQYIYKNAIVNIFVANEESKPDVNGGTDNNVTSPDANGGTDNNVTNPDANGGTDNNVINPDANGGTANEDSKADANDNADKKDSKPVPVVTGVAANRTSQKKTASKKKTTQKKTVKKKTVKKKTTKKTAKKKSTKKKTTKKKTTKKKTPQNGFVKKSGKWSYYQKGKKVAGLKKISGKYYYFDKKGTMQSGSKVNGK</sequence>
<name>A0A6N7IYQ8_9FIRM</name>
<gene>
    <name evidence="5" type="ORF">FRC54_06100</name>
</gene>
<evidence type="ECO:0000313" key="5">
    <source>
        <dbReference type="EMBL" id="MQN01487.1"/>
    </source>
</evidence>
<dbReference type="SUPFAM" id="SSF54001">
    <property type="entry name" value="Cysteine proteinases"/>
    <property type="match status" value="1"/>
</dbReference>
<feature type="domain" description="Transglutaminase-like" evidence="4">
    <location>
        <begin position="153"/>
        <end position="245"/>
    </location>
</feature>
<dbReference type="SUPFAM" id="SSF69360">
    <property type="entry name" value="Cell wall binding repeat"/>
    <property type="match status" value="3"/>
</dbReference>
<proteinExistence type="predicted"/>
<dbReference type="PROSITE" id="PS51170">
    <property type="entry name" value="CW"/>
    <property type="match status" value="1"/>
</dbReference>
<evidence type="ECO:0000313" key="6">
    <source>
        <dbReference type="Proteomes" id="UP000460257"/>
    </source>
</evidence>
<dbReference type="Proteomes" id="UP000460257">
    <property type="component" value="Unassembled WGS sequence"/>
</dbReference>
<evidence type="ECO:0000259" key="4">
    <source>
        <dbReference type="Pfam" id="PF01841"/>
    </source>
</evidence>
<dbReference type="EMBL" id="VOGC01000006">
    <property type="protein sequence ID" value="MQN01487.1"/>
    <property type="molecule type" value="Genomic_DNA"/>
</dbReference>
<dbReference type="Pfam" id="PF01841">
    <property type="entry name" value="Transglut_core"/>
    <property type="match status" value="1"/>
</dbReference>
<dbReference type="Pfam" id="PF01473">
    <property type="entry name" value="Choline_bind_1"/>
    <property type="match status" value="2"/>
</dbReference>
<protein>
    <submittedName>
        <fullName evidence="5">Transglutaminase domain-containing protein</fullName>
    </submittedName>
</protein>
<feature type="compositionally biased region" description="Basic and acidic residues" evidence="3">
    <location>
        <begin position="457"/>
        <end position="473"/>
    </location>
</feature>
<comment type="caution">
    <text evidence="5">The sequence shown here is derived from an EMBL/GenBank/DDBJ whole genome shotgun (WGS) entry which is preliminary data.</text>
</comment>
<dbReference type="Gene3D" id="2.10.270.10">
    <property type="entry name" value="Cholin Binding"/>
    <property type="match status" value="3"/>
</dbReference>
<evidence type="ECO:0000256" key="1">
    <source>
        <dbReference type="ARBA" id="ARBA00022737"/>
    </source>
</evidence>
<organism evidence="5 6">
    <name type="scientific">Candidatus Weimeria bifida</name>
    <dbReference type="NCBI Taxonomy" id="2599074"/>
    <lineage>
        <taxon>Bacteria</taxon>
        <taxon>Bacillati</taxon>
        <taxon>Bacillota</taxon>
        <taxon>Clostridia</taxon>
        <taxon>Lachnospirales</taxon>
        <taxon>Lachnospiraceae</taxon>
        <taxon>Candidatus Weimeria</taxon>
    </lineage>
</organism>
<feature type="compositionally biased region" description="Polar residues" evidence="3">
    <location>
        <begin position="414"/>
        <end position="446"/>
    </location>
</feature>
<dbReference type="AlphaFoldDB" id="A0A6N7IYQ8"/>
<feature type="region of interest" description="Disordered" evidence="3">
    <location>
        <begin position="407"/>
        <end position="547"/>
    </location>
</feature>
<dbReference type="InterPro" id="IPR038765">
    <property type="entry name" value="Papain-like_cys_pep_sf"/>
</dbReference>
<keyword evidence="6" id="KW-1185">Reference proteome</keyword>
<feature type="compositionally biased region" description="Basic residues" evidence="3">
    <location>
        <begin position="487"/>
        <end position="536"/>
    </location>
</feature>
<feature type="repeat" description="Cell wall-binding" evidence="2">
    <location>
        <begin position="557"/>
        <end position="576"/>
    </location>
</feature>
<keyword evidence="1" id="KW-0677">Repeat</keyword>